<dbReference type="Pfam" id="PF02699">
    <property type="entry name" value="YajC"/>
    <property type="match status" value="1"/>
</dbReference>
<evidence type="ECO:0000256" key="8">
    <source>
        <dbReference type="ARBA" id="ARBA00023010"/>
    </source>
</evidence>
<keyword evidence="13" id="KW-1185">Reference proteome</keyword>
<comment type="similarity">
    <text evidence="2">Belongs to the YajC family.</text>
</comment>
<reference evidence="12" key="1">
    <citation type="submission" date="2021-02" db="EMBL/GenBank/DDBJ databases">
        <title>Natronoglycomyces albus gen. nov., sp. nov, a haloalkaliphilic actinobacterium from a soda solonchak soil.</title>
        <authorList>
            <person name="Sorokin D.Y."/>
            <person name="Khijniak T.V."/>
            <person name="Zakharycheva A.P."/>
            <person name="Boueva O.V."/>
            <person name="Ariskina E.V."/>
            <person name="Hahnke R.L."/>
            <person name="Bunk B."/>
            <person name="Sproer C."/>
            <person name="Schumann P."/>
            <person name="Evtushenko L.I."/>
            <person name="Kublanov I.V."/>
        </authorList>
    </citation>
    <scope>NUCLEOTIDE SEQUENCE</scope>
    <source>
        <strain evidence="12">DSM 106290</strain>
    </source>
</reference>
<name>A0A895XR01_9ACTN</name>
<dbReference type="RefSeq" id="WP_213170006.1">
    <property type="nucleotide sequence ID" value="NZ_CP070496.1"/>
</dbReference>
<dbReference type="PANTHER" id="PTHR33909:SF1">
    <property type="entry name" value="SEC TRANSLOCON ACCESSORY COMPLEX SUBUNIT YAJC"/>
    <property type="match status" value="1"/>
</dbReference>
<dbReference type="PRINTS" id="PR01853">
    <property type="entry name" value="YAJCTRNLCASE"/>
</dbReference>
<evidence type="ECO:0000256" key="1">
    <source>
        <dbReference type="ARBA" id="ARBA00004162"/>
    </source>
</evidence>
<proteinExistence type="inferred from homology"/>
<evidence type="ECO:0000256" key="4">
    <source>
        <dbReference type="ARBA" id="ARBA00022475"/>
    </source>
</evidence>
<dbReference type="EMBL" id="CP070496">
    <property type="protein sequence ID" value="QSB04008.1"/>
    <property type="molecule type" value="Genomic_DNA"/>
</dbReference>
<keyword evidence="8" id="KW-0811">Translocation</keyword>
<comment type="subcellular location">
    <subcellularLocation>
        <location evidence="1">Cell membrane</location>
        <topology evidence="1">Single-pass membrane protein</topology>
    </subcellularLocation>
</comment>
<evidence type="ECO:0000256" key="3">
    <source>
        <dbReference type="ARBA" id="ARBA00022448"/>
    </source>
</evidence>
<keyword evidence="5 11" id="KW-0812">Transmembrane</keyword>
<dbReference type="GO" id="GO:0005886">
    <property type="term" value="C:plasma membrane"/>
    <property type="evidence" value="ECO:0007669"/>
    <property type="project" value="UniProtKB-SubCell"/>
</dbReference>
<feature type="transmembrane region" description="Helical" evidence="11">
    <location>
        <begin position="20"/>
        <end position="38"/>
    </location>
</feature>
<dbReference type="NCBIfam" id="TIGR00739">
    <property type="entry name" value="yajC"/>
    <property type="match status" value="1"/>
</dbReference>
<evidence type="ECO:0000256" key="9">
    <source>
        <dbReference type="ARBA" id="ARBA00023136"/>
    </source>
</evidence>
<sequence>MLLAEPATLLAQEGEGGSSMFFFLMIGGFILLMYFLMIRPQRKRAKETQQMQSSVAVGARVMTIGGLFGTVVDSDEETITLEASDDVFLVFNRQAVAKVEEEGDGSEEEPLNEVDSTITDEDLEKLTSGDEKGDDDDKGKGKDKKYY</sequence>
<evidence type="ECO:0000256" key="5">
    <source>
        <dbReference type="ARBA" id="ARBA00022692"/>
    </source>
</evidence>
<keyword evidence="6" id="KW-0653">Protein transport</keyword>
<evidence type="ECO:0000256" key="11">
    <source>
        <dbReference type="SAM" id="Phobius"/>
    </source>
</evidence>
<keyword evidence="4" id="KW-1003">Cell membrane</keyword>
<gene>
    <name evidence="12" type="primary">yajC</name>
    <name evidence="12" type="ORF">JQS30_09245</name>
</gene>
<dbReference type="GO" id="GO:0015031">
    <property type="term" value="P:protein transport"/>
    <property type="evidence" value="ECO:0007669"/>
    <property type="project" value="UniProtKB-KW"/>
</dbReference>
<keyword evidence="7 11" id="KW-1133">Transmembrane helix</keyword>
<evidence type="ECO:0000313" key="13">
    <source>
        <dbReference type="Proteomes" id="UP000662939"/>
    </source>
</evidence>
<evidence type="ECO:0000313" key="12">
    <source>
        <dbReference type="EMBL" id="QSB04008.1"/>
    </source>
</evidence>
<evidence type="ECO:0000256" key="2">
    <source>
        <dbReference type="ARBA" id="ARBA00006742"/>
    </source>
</evidence>
<keyword evidence="3" id="KW-0813">Transport</keyword>
<accession>A0A895XR01</accession>
<evidence type="ECO:0000256" key="10">
    <source>
        <dbReference type="SAM" id="MobiDB-lite"/>
    </source>
</evidence>
<protein>
    <submittedName>
        <fullName evidence="12">Preprotein translocase subunit YajC</fullName>
    </submittedName>
</protein>
<dbReference type="Proteomes" id="UP000662939">
    <property type="component" value="Chromosome"/>
</dbReference>
<dbReference type="AlphaFoldDB" id="A0A895XR01"/>
<feature type="region of interest" description="Disordered" evidence="10">
    <location>
        <begin position="98"/>
        <end position="147"/>
    </location>
</feature>
<keyword evidence="9 11" id="KW-0472">Membrane</keyword>
<dbReference type="InterPro" id="IPR003849">
    <property type="entry name" value="Preprotein_translocase_YajC"/>
</dbReference>
<evidence type="ECO:0000256" key="7">
    <source>
        <dbReference type="ARBA" id="ARBA00022989"/>
    </source>
</evidence>
<dbReference type="PANTHER" id="PTHR33909">
    <property type="entry name" value="SEC TRANSLOCON ACCESSORY COMPLEX SUBUNIT YAJC"/>
    <property type="match status" value="1"/>
</dbReference>
<feature type="compositionally biased region" description="Basic and acidic residues" evidence="10">
    <location>
        <begin position="124"/>
        <end position="147"/>
    </location>
</feature>
<organism evidence="12 13">
    <name type="scientific">Natronoglycomyces albus</name>
    <dbReference type="NCBI Taxonomy" id="2811108"/>
    <lineage>
        <taxon>Bacteria</taxon>
        <taxon>Bacillati</taxon>
        <taxon>Actinomycetota</taxon>
        <taxon>Actinomycetes</taxon>
        <taxon>Glycomycetales</taxon>
        <taxon>Glycomycetaceae</taxon>
        <taxon>Natronoglycomyces</taxon>
    </lineage>
</organism>
<feature type="compositionally biased region" description="Acidic residues" evidence="10">
    <location>
        <begin position="101"/>
        <end position="123"/>
    </location>
</feature>
<dbReference type="KEGG" id="nav:JQS30_09245"/>
<evidence type="ECO:0000256" key="6">
    <source>
        <dbReference type="ARBA" id="ARBA00022927"/>
    </source>
</evidence>
<dbReference type="SMART" id="SM01323">
    <property type="entry name" value="YajC"/>
    <property type="match status" value="1"/>
</dbReference>